<gene>
    <name evidence="2" type="ORF">N7515_005680</name>
</gene>
<dbReference type="Proteomes" id="UP001149079">
    <property type="component" value="Unassembled WGS sequence"/>
</dbReference>
<dbReference type="AlphaFoldDB" id="A0A9W9GUJ7"/>
<organism evidence="2 3">
    <name type="scientific">Penicillium bovifimosum</name>
    <dbReference type="NCBI Taxonomy" id="126998"/>
    <lineage>
        <taxon>Eukaryota</taxon>
        <taxon>Fungi</taxon>
        <taxon>Dikarya</taxon>
        <taxon>Ascomycota</taxon>
        <taxon>Pezizomycotina</taxon>
        <taxon>Eurotiomycetes</taxon>
        <taxon>Eurotiomycetidae</taxon>
        <taxon>Eurotiales</taxon>
        <taxon>Aspergillaceae</taxon>
        <taxon>Penicillium</taxon>
    </lineage>
</organism>
<sequence length="227" mass="25424">MSQTVSQFIFFRVKPSVRPEEASSDEGLALTRAFNITKSQSGHKDSAWGRVCEDTDTIAWVVEWNDARSTADLRLLDPLLATENPRPVTSLYVTLSPPISDTETLTKNRVTELCTLLFPGDYDVADLRELNADLNNFRTALVEQLPPSAGPRSWSMGHVDRPSKVPHERSPDGQAFMHFLAVGWDSIHAHMKAKETDEFKKSIAPLREKMLGPIPGLELKHVSFQKI</sequence>
<name>A0A9W9GUJ7_9EURO</name>
<evidence type="ECO:0000313" key="2">
    <source>
        <dbReference type="EMBL" id="KAJ5129641.1"/>
    </source>
</evidence>
<dbReference type="RefSeq" id="XP_056520020.1">
    <property type="nucleotide sequence ID" value="XM_056666424.1"/>
</dbReference>
<reference evidence="2" key="2">
    <citation type="journal article" date="2023" name="IMA Fungus">
        <title>Comparative genomic study of the Penicillium genus elucidates a diverse pangenome and 15 lateral gene transfer events.</title>
        <authorList>
            <person name="Petersen C."/>
            <person name="Sorensen T."/>
            <person name="Nielsen M.R."/>
            <person name="Sondergaard T.E."/>
            <person name="Sorensen J.L."/>
            <person name="Fitzpatrick D.A."/>
            <person name="Frisvad J.C."/>
            <person name="Nielsen K.L."/>
        </authorList>
    </citation>
    <scope>NUCLEOTIDE SEQUENCE</scope>
    <source>
        <strain evidence="2">IBT 22155</strain>
    </source>
</reference>
<keyword evidence="3" id="KW-1185">Reference proteome</keyword>
<protein>
    <submittedName>
        <fullName evidence="2">Uncharacterized protein</fullName>
    </submittedName>
</protein>
<comment type="caution">
    <text evidence="2">The sequence shown here is derived from an EMBL/GenBank/DDBJ whole genome shotgun (WGS) entry which is preliminary data.</text>
</comment>
<reference evidence="2" key="1">
    <citation type="submission" date="2022-11" db="EMBL/GenBank/DDBJ databases">
        <authorList>
            <person name="Petersen C."/>
        </authorList>
    </citation>
    <scope>NUCLEOTIDE SEQUENCE</scope>
    <source>
        <strain evidence="2">IBT 22155</strain>
    </source>
</reference>
<proteinExistence type="predicted"/>
<dbReference type="EMBL" id="JAPQKL010000005">
    <property type="protein sequence ID" value="KAJ5129641.1"/>
    <property type="molecule type" value="Genomic_DNA"/>
</dbReference>
<evidence type="ECO:0000256" key="1">
    <source>
        <dbReference type="SAM" id="MobiDB-lite"/>
    </source>
</evidence>
<feature type="region of interest" description="Disordered" evidence="1">
    <location>
        <begin position="148"/>
        <end position="170"/>
    </location>
</feature>
<dbReference type="GeneID" id="81405594"/>
<feature type="compositionally biased region" description="Basic and acidic residues" evidence="1">
    <location>
        <begin position="158"/>
        <end position="170"/>
    </location>
</feature>
<evidence type="ECO:0000313" key="3">
    <source>
        <dbReference type="Proteomes" id="UP001149079"/>
    </source>
</evidence>
<dbReference type="OrthoDB" id="3830579at2759"/>
<accession>A0A9W9GUJ7</accession>